<evidence type="ECO:0000256" key="5">
    <source>
        <dbReference type="ARBA" id="ARBA00018971"/>
    </source>
</evidence>
<evidence type="ECO:0000256" key="2">
    <source>
        <dbReference type="ARBA" id="ARBA00004245"/>
    </source>
</evidence>
<dbReference type="Pfam" id="PF05622">
    <property type="entry name" value="HOOK"/>
    <property type="match status" value="1"/>
</dbReference>
<dbReference type="PANTHER" id="PTHR18947">
    <property type="entry name" value="HOOK PROTEINS"/>
    <property type="match status" value="1"/>
</dbReference>
<accession>A0AAN8PHB9</accession>
<evidence type="ECO:0000256" key="1">
    <source>
        <dbReference type="ARBA" id="ARBA00004177"/>
    </source>
</evidence>
<keyword evidence="6" id="KW-0963">Cytoplasm</keyword>
<evidence type="ECO:0000256" key="6">
    <source>
        <dbReference type="ARBA" id="ARBA00022490"/>
    </source>
</evidence>
<feature type="domain" description="Calponin-homology (CH)" evidence="13">
    <location>
        <begin position="5"/>
        <end position="121"/>
    </location>
</feature>
<dbReference type="SUPFAM" id="SSF116907">
    <property type="entry name" value="Hook domain"/>
    <property type="match status" value="1"/>
</dbReference>
<dbReference type="GO" id="GO:0005874">
    <property type="term" value="C:microtubule"/>
    <property type="evidence" value="ECO:0007669"/>
    <property type="project" value="UniProtKB-KW"/>
</dbReference>
<dbReference type="GO" id="GO:0030705">
    <property type="term" value="P:cytoskeleton-dependent intracellular transport"/>
    <property type="evidence" value="ECO:0007669"/>
    <property type="project" value="InterPro"/>
</dbReference>
<dbReference type="PROSITE" id="PS50021">
    <property type="entry name" value="CH"/>
    <property type="match status" value="1"/>
</dbReference>
<keyword evidence="7" id="KW-0254">Endocytosis</keyword>
<dbReference type="InterPro" id="IPR036872">
    <property type="entry name" value="CH_dom_sf"/>
</dbReference>
<dbReference type="GO" id="GO:0005813">
    <property type="term" value="C:centrosome"/>
    <property type="evidence" value="ECO:0007669"/>
    <property type="project" value="TreeGrafter"/>
</dbReference>
<proteinExistence type="inferred from homology"/>
<sequence>MDKTQDLCGSLIKWLQTFELEAHHRTAEDISDGVAMAQALAQIAPEWFNESFTSKIKADVISNWRLKASNLKKIVEAIVDYYQECLNQHLVDFKKPDINQIAEKCNREELGRLLQLILGCAVNCSHKQDYITIIMGMEESVQQVIMQSIQELESGGVTVISDESHLQKLILDVNKAIEERNQMEQRCHELDMQVSLLQEEKANILQENKKLQERLQEVDNPLSASLVAGNKYSTLKKEFDTLKEEMFRVETMRDDLLLKSEAQERDLLELQAKVEELQIHADEARHLKDEIDVLKETADKVGKYEATIESYKRKLEELSDLKRQLKILEEKNTSYMQHNLELEDEVKKNGTWKPQVEVYKKQVAELHQKLSDETKRADKFDFEVKKAQEKILALTREKEHLTVERDCLKETNEELRCTQLSAMPAGGSLAVHQEPGPKEIGIEEMLPPEVKQKLTRLTMENKMLKLKQEGSGNEQLSVVKALLEDANKEVQKLTSENRLANQRILKLESQMEEMQTERMSECDNDTFALRKELMAVQAQNRTLAAENESQKQKLEQQEENLEEANRKCVHLKDSLARKEAEIQDLEERYKKCVEKAKTVLTSIDSKQNVELTALKNQLLEKTNLIQRLEKNEEVKNMHLNEEFKFLITNFWRLGSQRQRESVDQRLAALSSGQSFLARQRQPTNRRLPNK</sequence>
<dbReference type="GO" id="GO:0051959">
    <property type="term" value="F:dynein light intermediate chain binding"/>
    <property type="evidence" value="ECO:0007669"/>
    <property type="project" value="TreeGrafter"/>
</dbReference>
<dbReference type="FunFam" id="1.10.418.10:FF:000024">
    <property type="entry name" value="Hook homolog 3 (Drosophila)"/>
    <property type="match status" value="1"/>
</dbReference>
<evidence type="ECO:0000256" key="3">
    <source>
        <dbReference type="ARBA" id="ARBA00006946"/>
    </source>
</evidence>
<dbReference type="GO" id="GO:0005768">
    <property type="term" value="C:endosome"/>
    <property type="evidence" value="ECO:0007669"/>
    <property type="project" value="UniProtKB-SubCell"/>
</dbReference>
<dbReference type="InterPro" id="IPR043936">
    <property type="entry name" value="HOOK_N"/>
</dbReference>
<evidence type="ECO:0000256" key="7">
    <source>
        <dbReference type="ARBA" id="ARBA00022583"/>
    </source>
</evidence>
<keyword evidence="10 12" id="KW-0175">Coiled coil</keyword>
<dbReference type="CDD" id="cd22222">
    <property type="entry name" value="HkD_Hook"/>
    <property type="match status" value="1"/>
</dbReference>
<evidence type="ECO:0000313" key="14">
    <source>
        <dbReference type="EMBL" id="KAK6632540.1"/>
    </source>
</evidence>
<name>A0AAN8PHB9_POLSC</name>
<evidence type="ECO:0000256" key="10">
    <source>
        <dbReference type="ARBA" id="ARBA00023054"/>
    </source>
</evidence>
<comment type="caution">
    <text evidence="14">The sequence shown here is derived from an EMBL/GenBank/DDBJ whole genome shotgun (WGS) entry which is preliminary data.</text>
</comment>
<reference evidence="14 15" key="1">
    <citation type="submission" date="2023-10" db="EMBL/GenBank/DDBJ databases">
        <title>Genomes of two closely related lineages of the louse Polyplax serrata with different host specificities.</title>
        <authorList>
            <person name="Martinu J."/>
            <person name="Tarabai H."/>
            <person name="Stefka J."/>
            <person name="Hypsa V."/>
        </authorList>
    </citation>
    <scope>NUCLEOTIDE SEQUENCE [LARGE SCALE GENOMIC DNA]</scope>
    <source>
        <strain evidence="14">HR10_N</strain>
    </source>
</reference>
<protein>
    <recommendedName>
        <fullName evidence="5">Protein hook</fullName>
    </recommendedName>
</protein>
<dbReference type="Proteomes" id="UP001372834">
    <property type="component" value="Unassembled WGS sequence"/>
</dbReference>
<dbReference type="EMBL" id="JAWJWE010000007">
    <property type="protein sequence ID" value="KAK6632540.1"/>
    <property type="molecule type" value="Genomic_DNA"/>
</dbReference>
<comment type="subcellular location">
    <subcellularLocation>
        <location evidence="2">Cytoplasm</location>
        <location evidence="2">Cytoskeleton</location>
    </subcellularLocation>
    <subcellularLocation>
        <location evidence="1">Endosome</location>
    </subcellularLocation>
</comment>
<evidence type="ECO:0000256" key="8">
    <source>
        <dbReference type="ARBA" id="ARBA00022701"/>
    </source>
</evidence>
<dbReference type="InterPro" id="IPR008636">
    <property type="entry name" value="Hook_C"/>
</dbReference>
<comment type="subunit">
    <text evidence="4">Homodimer. Interacts with microtubules via its N-terminus.</text>
</comment>
<gene>
    <name evidence="14" type="ORF">RUM43_013308</name>
</gene>
<evidence type="ECO:0000256" key="12">
    <source>
        <dbReference type="SAM" id="Coils"/>
    </source>
</evidence>
<comment type="similarity">
    <text evidence="3">Belongs to the hook family.</text>
</comment>
<dbReference type="GO" id="GO:0008017">
    <property type="term" value="F:microtubule binding"/>
    <property type="evidence" value="ECO:0007669"/>
    <property type="project" value="InterPro"/>
</dbReference>
<evidence type="ECO:0000259" key="13">
    <source>
        <dbReference type="PROSITE" id="PS50021"/>
    </source>
</evidence>
<keyword evidence="11" id="KW-0206">Cytoskeleton</keyword>
<dbReference type="Gene3D" id="1.10.418.10">
    <property type="entry name" value="Calponin-like domain"/>
    <property type="match status" value="1"/>
</dbReference>
<evidence type="ECO:0000256" key="4">
    <source>
        <dbReference type="ARBA" id="ARBA00011241"/>
    </source>
</evidence>
<evidence type="ECO:0000256" key="9">
    <source>
        <dbReference type="ARBA" id="ARBA00022753"/>
    </source>
</evidence>
<dbReference type="InterPro" id="IPR001715">
    <property type="entry name" value="CH_dom"/>
</dbReference>
<dbReference type="AlphaFoldDB" id="A0AAN8PHB9"/>
<organism evidence="14 15">
    <name type="scientific">Polyplax serrata</name>
    <name type="common">Common mouse louse</name>
    <dbReference type="NCBI Taxonomy" id="468196"/>
    <lineage>
        <taxon>Eukaryota</taxon>
        <taxon>Metazoa</taxon>
        <taxon>Ecdysozoa</taxon>
        <taxon>Arthropoda</taxon>
        <taxon>Hexapoda</taxon>
        <taxon>Insecta</taxon>
        <taxon>Pterygota</taxon>
        <taxon>Neoptera</taxon>
        <taxon>Paraneoptera</taxon>
        <taxon>Psocodea</taxon>
        <taxon>Troctomorpha</taxon>
        <taxon>Phthiraptera</taxon>
        <taxon>Anoplura</taxon>
        <taxon>Polyplacidae</taxon>
        <taxon>Polyplax</taxon>
    </lineage>
</organism>
<feature type="coiled-coil region" evidence="12">
    <location>
        <begin position="253"/>
        <end position="418"/>
    </location>
</feature>
<evidence type="ECO:0000313" key="15">
    <source>
        <dbReference type="Proteomes" id="UP001372834"/>
    </source>
</evidence>
<dbReference type="GO" id="GO:0006897">
    <property type="term" value="P:endocytosis"/>
    <property type="evidence" value="ECO:0007669"/>
    <property type="project" value="UniProtKB-KW"/>
</dbReference>
<dbReference type="Pfam" id="PF19047">
    <property type="entry name" value="HOOK_N"/>
    <property type="match status" value="1"/>
</dbReference>
<dbReference type="GO" id="GO:0031122">
    <property type="term" value="P:cytoplasmic microtubule organization"/>
    <property type="evidence" value="ECO:0007669"/>
    <property type="project" value="InterPro"/>
</dbReference>
<evidence type="ECO:0000256" key="11">
    <source>
        <dbReference type="ARBA" id="ARBA00023212"/>
    </source>
</evidence>
<feature type="coiled-coil region" evidence="12">
    <location>
        <begin position="476"/>
        <end position="631"/>
    </location>
</feature>
<keyword evidence="8" id="KW-0493">Microtubule</keyword>
<keyword evidence="9" id="KW-0967">Endosome</keyword>
<feature type="coiled-coil region" evidence="12">
    <location>
        <begin position="166"/>
        <end position="217"/>
    </location>
</feature>
<dbReference type="PANTHER" id="PTHR18947:SF39">
    <property type="entry name" value="PROTEIN HOOK"/>
    <property type="match status" value="1"/>
</dbReference>